<dbReference type="InterPro" id="IPR045399">
    <property type="entry name" value="Tc-38"/>
</dbReference>
<reference evidence="2" key="1">
    <citation type="journal article" date="2012" name="Proc. Natl. Acad. Sci. U.S.A.">
        <title>Antigenic diversity is generated by distinct evolutionary mechanisms in African trypanosome species.</title>
        <authorList>
            <person name="Jackson A.P."/>
            <person name="Berry A."/>
            <person name="Aslett M."/>
            <person name="Allison H.C."/>
            <person name="Burton P."/>
            <person name="Vavrova-Anderson J."/>
            <person name="Brown R."/>
            <person name="Browne H."/>
            <person name="Corton N."/>
            <person name="Hauser H."/>
            <person name="Gamble J."/>
            <person name="Gilderthorp R."/>
            <person name="Marcello L."/>
            <person name="McQuillan J."/>
            <person name="Otto T.D."/>
            <person name="Quail M.A."/>
            <person name="Sanders M.J."/>
            <person name="van Tonder A."/>
            <person name="Ginger M.L."/>
            <person name="Field M.C."/>
            <person name="Barry J.D."/>
            <person name="Hertz-Fowler C."/>
            <person name="Berriman M."/>
        </authorList>
    </citation>
    <scope>NUCLEOTIDE SEQUENCE</scope>
    <source>
        <strain evidence="2">Y486</strain>
    </source>
</reference>
<sequence length="399" mass="42931">MFVSTARRCGLCATAVLRDVCSGAEVPPFTAGALAPLAAPMKAPDAATGQSTHLTVLEGLHNMSDKLLSCAATSPDLAAHLSEGVLCSPGAPPEDEVAYGTGLAEQATPQCYEPVNLRGFPYDGEIACQLREAGRSMCFRSPVWATAAALMRSGYTVNDGERGVDIATAMQIITLYNLQQTDAKEAAWFSVASQYQFDKNVALSAAGRPQPVFVQRILRTHPLSALYASRYWVCEITASVLGTAVKREHHGCGVLIAPQPTTQCYGGGKVQEAIRPAFMLYNAEQLDDPLAVTSETCTPITCMSVEGRYYGVLPTVLMRLHCERYGLSTCPFATFATAYRVRSLGGDTCDDGPPPLTCVFDNEVVSLYHADQTTIAEVLRQTASRNMRAQRNRLMSVPV</sequence>
<dbReference type="AlphaFoldDB" id="G0TW04"/>
<dbReference type="VEuPathDB" id="TriTrypDB:TvY486_0503210"/>
<evidence type="ECO:0000313" key="2">
    <source>
        <dbReference type="EMBL" id="CCC48120.1"/>
    </source>
</evidence>
<gene>
    <name evidence="2" type="ORF">TVY486_0503210</name>
</gene>
<proteinExistence type="predicted"/>
<dbReference type="EMBL" id="HE573021">
    <property type="protein sequence ID" value="CCC48120.1"/>
    <property type="molecule type" value="Genomic_DNA"/>
</dbReference>
<organism evidence="2">
    <name type="scientific">Trypanosoma vivax (strain Y486)</name>
    <dbReference type="NCBI Taxonomy" id="1055687"/>
    <lineage>
        <taxon>Eukaryota</taxon>
        <taxon>Discoba</taxon>
        <taxon>Euglenozoa</taxon>
        <taxon>Kinetoplastea</taxon>
        <taxon>Metakinetoplastina</taxon>
        <taxon>Trypanosomatida</taxon>
        <taxon>Trypanosomatidae</taxon>
        <taxon>Trypanosoma</taxon>
        <taxon>Duttonella</taxon>
    </lineage>
</organism>
<accession>G0TW04</accession>
<dbReference type="OMA" id="TCVINDE"/>
<protein>
    <recommendedName>
        <fullName evidence="1">Trypanosoma Tc-38 (p38) protein domain-containing protein</fullName>
    </recommendedName>
</protein>
<feature type="domain" description="Trypanosoma Tc-38 (p38) protein" evidence="1">
    <location>
        <begin position="117"/>
        <end position="182"/>
    </location>
</feature>
<dbReference type="Pfam" id="PF20054">
    <property type="entry name" value="Tc-38"/>
    <property type="match status" value="1"/>
</dbReference>
<evidence type="ECO:0000259" key="1">
    <source>
        <dbReference type="Pfam" id="PF20054"/>
    </source>
</evidence>
<name>G0TW04_TRYVY</name>